<name>A0ABQ8UJ23_9EUKA</name>
<reference evidence="2" key="1">
    <citation type="journal article" date="2022" name="bioRxiv">
        <title>Genomics of Preaxostyla Flagellates Illuminates Evolutionary Transitions and the Path Towards Mitochondrial Loss.</title>
        <authorList>
            <person name="Novak L.V.F."/>
            <person name="Treitli S.C."/>
            <person name="Pyrih J."/>
            <person name="Halakuc P."/>
            <person name="Pipaliya S.V."/>
            <person name="Vacek V."/>
            <person name="Brzon O."/>
            <person name="Soukal P."/>
            <person name="Eme L."/>
            <person name="Dacks J.B."/>
            <person name="Karnkowska A."/>
            <person name="Elias M."/>
            <person name="Hampl V."/>
        </authorList>
    </citation>
    <scope>NUCLEOTIDE SEQUENCE</scope>
    <source>
        <strain evidence="2">RCP-MX</strain>
    </source>
</reference>
<accession>A0ABQ8UJ23</accession>
<feature type="region of interest" description="Disordered" evidence="1">
    <location>
        <begin position="59"/>
        <end position="79"/>
    </location>
</feature>
<evidence type="ECO:0000256" key="1">
    <source>
        <dbReference type="SAM" id="MobiDB-lite"/>
    </source>
</evidence>
<dbReference type="EMBL" id="JAPMOS010000025">
    <property type="protein sequence ID" value="KAJ4458798.1"/>
    <property type="molecule type" value="Genomic_DNA"/>
</dbReference>
<protein>
    <submittedName>
        <fullName evidence="2">Uncharacterized protein</fullName>
    </submittedName>
</protein>
<organism evidence="2 3">
    <name type="scientific">Paratrimastix pyriformis</name>
    <dbReference type="NCBI Taxonomy" id="342808"/>
    <lineage>
        <taxon>Eukaryota</taxon>
        <taxon>Metamonada</taxon>
        <taxon>Preaxostyla</taxon>
        <taxon>Paratrimastigidae</taxon>
        <taxon>Paratrimastix</taxon>
    </lineage>
</organism>
<keyword evidence="3" id="KW-1185">Reference proteome</keyword>
<evidence type="ECO:0000313" key="2">
    <source>
        <dbReference type="EMBL" id="KAJ4458798.1"/>
    </source>
</evidence>
<sequence>MMEYRFLIVPGCRWNGASEMPLVAEIWVISVRMACPRELGRLELKHENLRDLLFGIPGQKQKNASPSGFPADEISVFDQ</sequence>
<evidence type="ECO:0000313" key="3">
    <source>
        <dbReference type="Proteomes" id="UP001141327"/>
    </source>
</evidence>
<dbReference type="Proteomes" id="UP001141327">
    <property type="component" value="Unassembled WGS sequence"/>
</dbReference>
<gene>
    <name evidence="2" type="ORF">PAPYR_5311</name>
</gene>
<comment type="caution">
    <text evidence="2">The sequence shown here is derived from an EMBL/GenBank/DDBJ whole genome shotgun (WGS) entry which is preliminary data.</text>
</comment>
<proteinExistence type="predicted"/>